<dbReference type="AlphaFoldDB" id="A0AAV4JXP7"/>
<keyword evidence="1" id="KW-0695">RNA-directed DNA polymerase</keyword>
<dbReference type="GO" id="GO:0003964">
    <property type="term" value="F:RNA-directed DNA polymerase activity"/>
    <property type="evidence" value="ECO:0007669"/>
    <property type="project" value="UniProtKB-KW"/>
</dbReference>
<keyword evidence="2" id="KW-1185">Reference proteome</keyword>
<accession>A0AAV4JXP7</accession>
<dbReference type="PANTHER" id="PTHR31635">
    <property type="entry name" value="REVERSE TRANSCRIPTASE DOMAIN-CONTAINING PROTEIN-RELATED"/>
    <property type="match status" value="1"/>
</dbReference>
<reference evidence="1 2" key="1">
    <citation type="journal article" date="2021" name="Elife">
        <title>Chloroplast acquisition without the gene transfer in kleptoplastic sea slugs, Plakobranchus ocellatus.</title>
        <authorList>
            <person name="Maeda T."/>
            <person name="Takahashi S."/>
            <person name="Yoshida T."/>
            <person name="Shimamura S."/>
            <person name="Takaki Y."/>
            <person name="Nagai Y."/>
            <person name="Toyoda A."/>
            <person name="Suzuki Y."/>
            <person name="Arimoto A."/>
            <person name="Ishii H."/>
            <person name="Satoh N."/>
            <person name="Nishiyama T."/>
            <person name="Hasebe M."/>
            <person name="Maruyama T."/>
            <person name="Minagawa J."/>
            <person name="Obokata J."/>
            <person name="Shigenobu S."/>
        </authorList>
    </citation>
    <scope>NUCLEOTIDE SEQUENCE [LARGE SCALE GENOMIC DNA]</scope>
</reference>
<comment type="caution">
    <text evidence="1">The sequence shown here is derived from an EMBL/GenBank/DDBJ whole genome shotgun (WGS) entry which is preliminary data.</text>
</comment>
<evidence type="ECO:0000313" key="2">
    <source>
        <dbReference type="Proteomes" id="UP000762676"/>
    </source>
</evidence>
<organism evidence="1 2">
    <name type="scientific">Elysia marginata</name>
    <dbReference type="NCBI Taxonomy" id="1093978"/>
    <lineage>
        <taxon>Eukaryota</taxon>
        <taxon>Metazoa</taxon>
        <taxon>Spiralia</taxon>
        <taxon>Lophotrochozoa</taxon>
        <taxon>Mollusca</taxon>
        <taxon>Gastropoda</taxon>
        <taxon>Heterobranchia</taxon>
        <taxon>Euthyneura</taxon>
        <taxon>Panpulmonata</taxon>
        <taxon>Sacoglossa</taxon>
        <taxon>Placobranchoidea</taxon>
        <taxon>Plakobranchidae</taxon>
        <taxon>Elysia</taxon>
    </lineage>
</organism>
<gene>
    <name evidence="1" type="ORF">ElyMa_001731600</name>
</gene>
<dbReference type="EMBL" id="BMAT01003506">
    <property type="protein sequence ID" value="GFS26844.1"/>
    <property type="molecule type" value="Genomic_DNA"/>
</dbReference>
<dbReference type="PANTHER" id="PTHR31635:SF196">
    <property type="entry name" value="REVERSE TRANSCRIPTASE DOMAIN-CONTAINING PROTEIN-RELATED"/>
    <property type="match status" value="1"/>
</dbReference>
<keyword evidence="1" id="KW-0808">Transferase</keyword>
<sequence>MSRSTHWLARQQGRGGEIAVQSHNCEIECRVNCNSVEHFAIIEALRKINISETYVQMLEKKYRHTTARMHIDNLVSKEFHVKRGVRQGDPISPKLFAAAIEEIF</sequence>
<evidence type="ECO:0000313" key="1">
    <source>
        <dbReference type="EMBL" id="GFS26844.1"/>
    </source>
</evidence>
<name>A0AAV4JXP7_9GAST</name>
<keyword evidence="1" id="KW-0548">Nucleotidyltransferase</keyword>
<dbReference type="Proteomes" id="UP000762676">
    <property type="component" value="Unassembled WGS sequence"/>
</dbReference>
<protein>
    <submittedName>
        <fullName evidence="1">Reverse transcriptase</fullName>
    </submittedName>
</protein>
<proteinExistence type="predicted"/>